<dbReference type="EMBL" id="ONZQ02000021">
    <property type="protein sequence ID" value="SPO07496.1"/>
    <property type="molecule type" value="Genomic_DNA"/>
</dbReference>
<sequence>MAFIRPYRESDAAAIDHICRATLPPALSAKPETVRLAPYLWARQYTYLTPQHCFVLEDPTASPTHPSAPVNNVVGYVIGTPSIASFIESYPSYVSSVLSPDVERPAPGPPLDWELPGGGGVDPARLAQIAYDGEELLRNGGREGMCEAFPATLHIDILEGWRNGGWGGRLVERFVGSLPEGTGVHISAAGTNTRAVPFYERCGFRMLEGGEAMGSIWMGRPGAA</sequence>
<dbReference type="Proteomes" id="UP001187682">
    <property type="component" value="Unassembled WGS sequence"/>
</dbReference>
<proteinExistence type="predicted"/>
<evidence type="ECO:0008006" key="3">
    <source>
        <dbReference type="Google" id="ProtNLM"/>
    </source>
</evidence>
<accession>A0AAE8N764</accession>
<dbReference type="SUPFAM" id="SSF55729">
    <property type="entry name" value="Acyl-CoA N-acyltransferases (Nat)"/>
    <property type="match status" value="1"/>
</dbReference>
<gene>
    <name evidence="1" type="ORF">DNG_10190</name>
</gene>
<dbReference type="AlphaFoldDB" id="A0AAE8N764"/>
<comment type="caution">
    <text evidence="1">The sequence shown here is derived from an EMBL/GenBank/DDBJ whole genome shotgun (WGS) entry which is preliminary data.</text>
</comment>
<evidence type="ECO:0000313" key="2">
    <source>
        <dbReference type="Proteomes" id="UP001187682"/>
    </source>
</evidence>
<dbReference type="InterPro" id="IPR016181">
    <property type="entry name" value="Acyl_CoA_acyltransferase"/>
</dbReference>
<organism evidence="1 2">
    <name type="scientific">Cephalotrichum gorgonifer</name>
    <dbReference type="NCBI Taxonomy" id="2041049"/>
    <lineage>
        <taxon>Eukaryota</taxon>
        <taxon>Fungi</taxon>
        <taxon>Dikarya</taxon>
        <taxon>Ascomycota</taxon>
        <taxon>Pezizomycotina</taxon>
        <taxon>Sordariomycetes</taxon>
        <taxon>Hypocreomycetidae</taxon>
        <taxon>Microascales</taxon>
        <taxon>Microascaceae</taxon>
        <taxon>Cephalotrichum</taxon>
    </lineage>
</organism>
<dbReference type="Gene3D" id="3.40.630.30">
    <property type="match status" value="1"/>
</dbReference>
<reference evidence="1" key="1">
    <citation type="submission" date="2018-03" db="EMBL/GenBank/DDBJ databases">
        <authorList>
            <person name="Guldener U."/>
        </authorList>
    </citation>
    <scope>NUCLEOTIDE SEQUENCE</scope>
</reference>
<name>A0AAE8N764_9PEZI</name>
<evidence type="ECO:0000313" key="1">
    <source>
        <dbReference type="EMBL" id="SPO07496.1"/>
    </source>
</evidence>
<keyword evidence="2" id="KW-1185">Reference proteome</keyword>
<protein>
    <recommendedName>
        <fullName evidence="3">N-acetyltransferase domain-containing protein</fullName>
    </recommendedName>
</protein>